<feature type="compositionally biased region" description="Polar residues" evidence="1">
    <location>
        <begin position="1"/>
        <end position="17"/>
    </location>
</feature>
<dbReference type="PANTHER" id="PTHR33065">
    <property type="entry name" value="OS07G0486400 PROTEIN"/>
    <property type="match status" value="1"/>
</dbReference>
<evidence type="ECO:0000313" key="3">
    <source>
        <dbReference type="EMBL" id="KAK1626016.1"/>
    </source>
</evidence>
<gene>
    <name evidence="3" type="ORF">QYE76_000331</name>
</gene>
<dbReference type="AlphaFoldDB" id="A0AAD8RHC0"/>
<dbReference type="Pfam" id="PF20241">
    <property type="entry name" value="DUF6598"/>
    <property type="match status" value="1"/>
</dbReference>
<organism evidence="3 4">
    <name type="scientific">Lolium multiflorum</name>
    <name type="common">Italian ryegrass</name>
    <name type="synonym">Lolium perenne subsp. multiflorum</name>
    <dbReference type="NCBI Taxonomy" id="4521"/>
    <lineage>
        <taxon>Eukaryota</taxon>
        <taxon>Viridiplantae</taxon>
        <taxon>Streptophyta</taxon>
        <taxon>Embryophyta</taxon>
        <taxon>Tracheophyta</taxon>
        <taxon>Spermatophyta</taxon>
        <taxon>Magnoliopsida</taxon>
        <taxon>Liliopsida</taxon>
        <taxon>Poales</taxon>
        <taxon>Poaceae</taxon>
        <taxon>BOP clade</taxon>
        <taxon>Pooideae</taxon>
        <taxon>Poodae</taxon>
        <taxon>Poeae</taxon>
        <taxon>Poeae Chloroplast Group 2 (Poeae type)</taxon>
        <taxon>Loliodinae</taxon>
        <taxon>Loliinae</taxon>
        <taxon>Lolium</taxon>
    </lineage>
</organism>
<dbReference type="PANTHER" id="PTHR33065:SF118">
    <property type="entry name" value="DUF6598 DOMAIN-CONTAINING PROTEIN"/>
    <property type="match status" value="1"/>
</dbReference>
<keyword evidence="4" id="KW-1185">Reference proteome</keyword>
<sequence>MDTNESTNTTMASTTSPMAKKTAEEEMADEAEIYAKYTRDWKSASSSPRRYFHNETVLSSMQFTHYTPGHIPYNTAGSTPKTLQIISIKLVEIAGGLEFPLSVYGVVAVRDTVDGSRNILFHRRTYKAQQLKQNDSFLCLTGPSRAIVFTDAVDFELQLGVKGTPDKALISQARRYTGGHGPGVSSIYFKNVMCTLELCVQPVRRTVQATILNIHAVRKDGSWPFPHGGLVACYPLSGEFVFTDSGINHHTIERSSSRIVLVESKGRAIPNGRGAYIDLQRQVVSVETEGALDIIIQAYSKSGAVAKRARVRLMPKFCGISQEKCALCGAQVTITVAWSLVPMNNAEIGLGPCNGRIV</sequence>
<dbReference type="EMBL" id="JAUUTY010000005">
    <property type="protein sequence ID" value="KAK1626016.1"/>
    <property type="molecule type" value="Genomic_DNA"/>
</dbReference>
<dbReference type="Proteomes" id="UP001231189">
    <property type="component" value="Unassembled WGS sequence"/>
</dbReference>
<protein>
    <recommendedName>
        <fullName evidence="2">DUF6598 domain-containing protein</fullName>
    </recommendedName>
</protein>
<dbReference type="InterPro" id="IPR046533">
    <property type="entry name" value="DUF6598"/>
</dbReference>
<evidence type="ECO:0000256" key="1">
    <source>
        <dbReference type="SAM" id="MobiDB-lite"/>
    </source>
</evidence>
<proteinExistence type="predicted"/>
<evidence type="ECO:0000313" key="4">
    <source>
        <dbReference type="Proteomes" id="UP001231189"/>
    </source>
</evidence>
<feature type="region of interest" description="Disordered" evidence="1">
    <location>
        <begin position="1"/>
        <end position="25"/>
    </location>
</feature>
<comment type="caution">
    <text evidence="3">The sequence shown here is derived from an EMBL/GenBank/DDBJ whole genome shotgun (WGS) entry which is preliminary data.</text>
</comment>
<reference evidence="3" key="1">
    <citation type="submission" date="2023-07" db="EMBL/GenBank/DDBJ databases">
        <title>A chromosome-level genome assembly of Lolium multiflorum.</title>
        <authorList>
            <person name="Chen Y."/>
            <person name="Copetti D."/>
            <person name="Kolliker R."/>
            <person name="Studer B."/>
        </authorList>
    </citation>
    <scope>NUCLEOTIDE SEQUENCE</scope>
    <source>
        <strain evidence="3">02402/16</strain>
        <tissue evidence="3">Leaf</tissue>
    </source>
</reference>
<accession>A0AAD8RHC0</accession>
<feature type="domain" description="DUF6598" evidence="2">
    <location>
        <begin position="82"/>
        <end position="336"/>
    </location>
</feature>
<evidence type="ECO:0000259" key="2">
    <source>
        <dbReference type="Pfam" id="PF20241"/>
    </source>
</evidence>
<name>A0AAD8RHC0_LOLMU</name>